<evidence type="ECO:0000256" key="2">
    <source>
        <dbReference type="ARBA" id="ARBA00022679"/>
    </source>
</evidence>
<gene>
    <name evidence="6" type="primary">smtA</name>
    <name evidence="6" type="ORF">MFUM_1310</name>
</gene>
<dbReference type="Pfam" id="PF08100">
    <property type="entry name" value="Dimerisation"/>
    <property type="match status" value="1"/>
</dbReference>
<keyword evidence="2" id="KW-0808">Transferase</keyword>
<keyword evidence="1 6" id="KW-0489">Methyltransferase</keyword>
<reference evidence="6" key="1">
    <citation type="submission" date="2023-03" db="EMBL/GenBank/DDBJ databases">
        <authorList>
            <person name="Cremers G."/>
            <person name="Picone N."/>
        </authorList>
    </citation>
    <scope>NUCLEOTIDE SEQUENCE</scope>
    <source>
        <strain evidence="6">Sample_alias</strain>
    </source>
</reference>
<protein>
    <submittedName>
        <fullName evidence="6">SAM-dependent methyltransferase</fullName>
    </submittedName>
</protein>
<feature type="domain" description="O-methyltransferase C-terminal" evidence="4">
    <location>
        <begin position="162"/>
        <end position="319"/>
    </location>
</feature>
<dbReference type="InterPro" id="IPR012967">
    <property type="entry name" value="COMT_dimerisation"/>
</dbReference>
<name>A0ABM9ID95_9BACT</name>
<dbReference type="Pfam" id="PF00891">
    <property type="entry name" value="Methyltransf_2"/>
    <property type="match status" value="1"/>
</dbReference>
<proteinExistence type="predicted"/>
<accession>A0ABM9ID95</accession>
<dbReference type="InterPro" id="IPR036390">
    <property type="entry name" value="WH_DNA-bd_sf"/>
</dbReference>
<evidence type="ECO:0000256" key="1">
    <source>
        <dbReference type="ARBA" id="ARBA00022603"/>
    </source>
</evidence>
<dbReference type="PIRSF" id="PIRSF005739">
    <property type="entry name" value="O-mtase"/>
    <property type="match status" value="1"/>
</dbReference>
<keyword evidence="3" id="KW-0949">S-adenosyl-L-methionine</keyword>
<evidence type="ECO:0000259" key="4">
    <source>
        <dbReference type="Pfam" id="PF00891"/>
    </source>
</evidence>
<feature type="domain" description="O-methyltransferase dimerisation" evidence="5">
    <location>
        <begin position="19"/>
        <end position="92"/>
    </location>
</feature>
<dbReference type="InterPro" id="IPR029063">
    <property type="entry name" value="SAM-dependent_MTases_sf"/>
</dbReference>
<dbReference type="Gene3D" id="1.10.10.10">
    <property type="entry name" value="Winged helix-like DNA-binding domain superfamily/Winged helix DNA-binding domain"/>
    <property type="match status" value="1"/>
</dbReference>
<dbReference type="RefSeq" id="WP_009058600.1">
    <property type="nucleotide sequence ID" value="NZ_JAHXRZ010000013.1"/>
</dbReference>
<dbReference type="CDD" id="cd02440">
    <property type="entry name" value="AdoMet_MTases"/>
    <property type="match status" value="1"/>
</dbReference>
<dbReference type="SUPFAM" id="SSF46785">
    <property type="entry name" value="Winged helix' DNA-binding domain"/>
    <property type="match status" value="1"/>
</dbReference>
<evidence type="ECO:0000259" key="5">
    <source>
        <dbReference type="Pfam" id="PF08100"/>
    </source>
</evidence>
<dbReference type="PANTHER" id="PTHR11746">
    <property type="entry name" value="O-METHYLTRANSFERASE"/>
    <property type="match status" value="1"/>
</dbReference>
<organism evidence="6 7">
    <name type="scientific">Candidatus Methylacidiphilum fumarolicum</name>
    <dbReference type="NCBI Taxonomy" id="591154"/>
    <lineage>
        <taxon>Bacteria</taxon>
        <taxon>Pseudomonadati</taxon>
        <taxon>Verrucomicrobiota</taxon>
        <taxon>Methylacidiphilae</taxon>
        <taxon>Methylacidiphilales</taxon>
        <taxon>Methylacidiphilaceae</taxon>
        <taxon>Methylacidiphilum (ex Ratnadevi et al. 2023)</taxon>
    </lineage>
</organism>
<evidence type="ECO:0000256" key="3">
    <source>
        <dbReference type="ARBA" id="ARBA00022691"/>
    </source>
</evidence>
<evidence type="ECO:0000313" key="7">
    <source>
        <dbReference type="Proteomes" id="UP001161497"/>
    </source>
</evidence>
<dbReference type="EMBL" id="OX458932">
    <property type="protein sequence ID" value="CAI9085662.1"/>
    <property type="molecule type" value="Genomic_DNA"/>
</dbReference>
<dbReference type="Gene3D" id="3.40.50.150">
    <property type="entry name" value="Vaccinia Virus protein VP39"/>
    <property type="match status" value="1"/>
</dbReference>
<evidence type="ECO:0000313" key="6">
    <source>
        <dbReference type="EMBL" id="CAI9085662.1"/>
    </source>
</evidence>
<dbReference type="PROSITE" id="PS51683">
    <property type="entry name" value="SAM_OMT_II"/>
    <property type="match status" value="1"/>
</dbReference>
<dbReference type="GO" id="GO:0008168">
    <property type="term" value="F:methyltransferase activity"/>
    <property type="evidence" value="ECO:0007669"/>
    <property type="project" value="UniProtKB-KW"/>
</dbReference>
<keyword evidence="7" id="KW-1185">Reference proteome</keyword>
<dbReference type="SUPFAM" id="SSF53335">
    <property type="entry name" value="S-adenosyl-L-methionine-dependent methyltransferases"/>
    <property type="match status" value="1"/>
</dbReference>
<dbReference type="GO" id="GO:0032259">
    <property type="term" value="P:methylation"/>
    <property type="evidence" value="ECO:0007669"/>
    <property type="project" value="UniProtKB-KW"/>
</dbReference>
<sequence>MSKTAFEFPFNPLHLFTFLNDTRANHILKTAFQLHIFKILNSHKMSLSEIANITGASLRGLSFFLDGLTALDLLEKDKESYQLSSLSKELLVEESQDYIGDFLQDSFLNEDWKILTEAVLKGGPPEGVETQSKAEEFFPKLIRFLHIVHRNPAVKAAQAIIGEANSSHMLEVLDIGCGSAVWSLAIALANKQTKVTAVDFPRVLAYTQAYVQRHGMEDRYEFLAGNIEEIEYPQKNFNLVIFGHILHSEGEIKSRRLLKKIAKIMDTDGRIAILEFLPNRQRTEPVEAVLFGLRMLVNTKEGGIYSAEEYEEWLREVGFTKFTYHDIGYHSPLLVAAKK</sequence>
<dbReference type="Proteomes" id="UP001161497">
    <property type="component" value="Chromosome"/>
</dbReference>
<dbReference type="InterPro" id="IPR001077">
    <property type="entry name" value="COMT_C"/>
</dbReference>
<dbReference type="InterPro" id="IPR016461">
    <property type="entry name" value="COMT-like"/>
</dbReference>
<dbReference type="InterPro" id="IPR036388">
    <property type="entry name" value="WH-like_DNA-bd_sf"/>
</dbReference>